<evidence type="ECO:0000313" key="1">
    <source>
        <dbReference type="EMBL" id="KAF7833004.1"/>
    </source>
</evidence>
<sequence>MAFEDHKAQKNKRYEYKSKPTWLLSYYR</sequence>
<name>A0A834WV73_9FABA</name>
<reference evidence="1" key="1">
    <citation type="submission" date="2020-09" db="EMBL/GenBank/DDBJ databases">
        <title>Genome-Enabled Discovery of Anthraquinone Biosynthesis in Senna tora.</title>
        <authorList>
            <person name="Kang S.-H."/>
            <person name="Pandey R.P."/>
            <person name="Lee C.-M."/>
            <person name="Sim J.-S."/>
            <person name="Jeong J.-T."/>
            <person name="Choi B.-S."/>
            <person name="Jung M."/>
            <person name="Ginzburg D."/>
            <person name="Zhao K."/>
            <person name="Won S.Y."/>
            <person name="Oh T.-J."/>
            <person name="Yu Y."/>
            <person name="Kim N.-H."/>
            <person name="Lee O.R."/>
            <person name="Lee T.-H."/>
            <person name="Bashyal P."/>
            <person name="Kim T.-S."/>
            <person name="Lee W.-H."/>
            <person name="Kawkins C."/>
            <person name="Kim C.-K."/>
            <person name="Kim J.S."/>
            <person name="Ahn B.O."/>
            <person name="Rhee S.Y."/>
            <person name="Sohng J.K."/>
        </authorList>
    </citation>
    <scope>NUCLEOTIDE SEQUENCE</scope>
    <source>
        <tissue evidence="1">Leaf</tissue>
    </source>
</reference>
<proteinExistence type="predicted"/>
<comment type="caution">
    <text evidence="1">The sequence shown here is derived from an EMBL/GenBank/DDBJ whole genome shotgun (WGS) entry which is preliminary data.</text>
</comment>
<dbReference type="AlphaFoldDB" id="A0A834WV73"/>
<accession>A0A834WV73</accession>
<evidence type="ECO:0000313" key="2">
    <source>
        <dbReference type="Proteomes" id="UP000634136"/>
    </source>
</evidence>
<organism evidence="1 2">
    <name type="scientific">Senna tora</name>
    <dbReference type="NCBI Taxonomy" id="362788"/>
    <lineage>
        <taxon>Eukaryota</taxon>
        <taxon>Viridiplantae</taxon>
        <taxon>Streptophyta</taxon>
        <taxon>Embryophyta</taxon>
        <taxon>Tracheophyta</taxon>
        <taxon>Spermatophyta</taxon>
        <taxon>Magnoliopsida</taxon>
        <taxon>eudicotyledons</taxon>
        <taxon>Gunneridae</taxon>
        <taxon>Pentapetalae</taxon>
        <taxon>rosids</taxon>
        <taxon>fabids</taxon>
        <taxon>Fabales</taxon>
        <taxon>Fabaceae</taxon>
        <taxon>Caesalpinioideae</taxon>
        <taxon>Cassia clade</taxon>
        <taxon>Senna</taxon>
    </lineage>
</organism>
<keyword evidence="2" id="KW-1185">Reference proteome</keyword>
<protein>
    <submittedName>
        <fullName evidence="1">Uncharacterized protein</fullName>
    </submittedName>
</protein>
<dbReference type="EMBL" id="JAAIUW010000005">
    <property type="protein sequence ID" value="KAF7833004.1"/>
    <property type="molecule type" value="Genomic_DNA"/>
</dbReference>
<dbReference type="Proteomes" id="UP000634136">
    <property type="component" value="Unassembled WGS sequence"/>
</dbReference>
<gene>
    <name evidence="1" type="ORF">G2W53_015337</name>
</gene>